<dbReference type="AlphaFoldDB" id="A0A1G7HM21"/>
<keyword evidence="1" id="KW-0812">Transmembrane</keyword>
<feature type="transmembrane region" description="Helical" evidence="1">
    <location>
        <begin position="223"/>
        <end position="241"/>
    </location>
</feature>
<feature type="transmembrane region" description="Helical" evidence="1">
    <location>
        <begin position="160"/>
        <end position="178"/>
    </location>
</feature>
<evidence type="ECO:0000313" key="3">
    <source>
        <dbReference type="Proteomes" id="UP000199321"/>
    </source>
</evidence>
<feature type="transmembrane region" description="Helical" evidence="1">
    <location>
        <begin position="185"/>
        <end position="217"/>
    </location>
</feature>
<sequence>MNKLLLFIVGLFLILYPFYIFDSGVPQPAHYLALIGIVILPFTKGFRSLFKEKVVRYLLWFILLVILINTSYFFVHFKEDGFMSPFLIHTAYYIYNFGFFLLILHVLRKEDYSKVNNTIVLFLLLSLVLQFILAVVGVNKVTQYIVTERMVIFFNNPNQLGYYVLLVVSLFAIVPSKFRSNKCIVLGVIIASISLGVFSSSRIVLLGLFLLTGILMYQLGIQVKYWIVIGLVGVLIASIMYKTEYVQKKIELIEIRNHRQDTTGVSEFQIRGYDRIVLHPNYLLVGAGEGKYDRFSSYQKGELHSGFGTILFAYGIIGLVLFLVFFFSAIKFNFFYNLLLLSPILIYNFVHQGIRNPLFWALLAVIFLINNKQK</sequence>
<reference evidence="2 3" key="1">
    <citation type="submission" date="2016-10" db="EMBL/GenBank/DDBJ databases">
        <authorList>
            <person name="de Groot N.N."/>
        </authorList>
    </citation>
    <scope>NUCLEOTIDE SEQUENCE [LARGE SCALE GENOMIC DNA]</scope>
    <source>
        <strain evidence="2 3">DSM 16195</strain>
    </source>
</reference>
<dbReference type="EMBL" id="FNBA01000004">
    <property type="protein sequence ID" value="SDF01512.1"/>
    <property type="molecule type" value="Genomic_DNA"/>
</dbReference>
<feature type="transmembrane region" description="Helical" evidence="1">
    <location>
        <begin position="119"/>
        <end position="140"/>
    </location>
</feature>
<dbReference type="STRING" id="227084.SAMN05421855_104175"/>
<evidence type="ECO:0000256" key="1">
    <source>
        <dbReference type="SAM" id="Phobius"/>
    </source>
</evidence>
<feature type="transmembrane region" description="Helical" evidence="1">
    <location>
        <begin position="86"/>
        <end position="107"/>
    </location>
</feature>
<feature type="transmembrane region" description="Helical" evidence="1">
    <location>
        <begin position="349"/>
        <end position="369"/>
    </location>
</feature>
<protein>
    <recommendedName>
        <fullName evidence="4">O-Antigen ligase</fullName>
    </recommendedName>
</protein>
<name>A0A1G7HM21_9FLAO</name>
<organism evidence="2 3">
    <name type="scientific">Ulvibacter litoralis</name>
    <dbReference type="NCBI Taxonomy" id="227084"/>
    <lineage>
        <taxon>Bacteria</taxon>
        <taxon>Pseudomonadati</taxon>
        <taxon>Bacteroidota</taxon>
        <taxon>Flavobacteriia</taxon>
        <taxon>Flavobacteriales</taxon>
        <taxon>Flavobacteriaceae</taxon>
        <taxon>Ulvibacter</taxon>
    </lineage>
</organism>
<feature type="transmembrane region" description="Helical" evidence="1">
    <location>
        <begin position="307"/>
        <end position="329"/>
    </location>
</feature>
<feature type="transmembrane region" description="Helical" evidence="1">
    <location>
        <begin position="30"/>
        <end position="50"/>
    </location>
</feature>
<gene>
    <name evidence="2" type="ORF">SAMN05421855_104175</name>
</gene>
<dbReference type="Proteomes" id="UP000199321">
    <property type="component" value="Unassembled WGS sequence"/>
</dbReference>
<dbReference type="OrthoDB" id="1936666at2"/>
<dbReference type="RefSeq" id="WP_093144833.1">
    <property type="nucleotide sequence ID" value="NZ_BMWO01000004.1"/>
</dbReference>
<keyword evidence="3" id="KW-1185">Reference proteome</keyword>
<accession>A0A1G7HM21</accession>
<evidence type="ECO:0000313" key="2">
    <source>
        <dbReference type="EMBL" id="SDF01512.1"/>
    </source>
</evidence>
<keyword evidence="1" id="KW-1133">Transmembrane helix</keyword>
<proteinExistence type="predicted"/>
<evidence type="ECO:0008006" key="4">
    <source>
        <dbReference type="Google" id="ProtNLM"/>
    </source>
</evidence>
<feature type="transmembrane region" description="Helical" evidence="1">
    <location>
        <begin position="57"/>
        <end position="74"/>
    </location>
</feature>
<keyword evidence="1" id="KW-0472">Membrane</keyword>